<reference evidence="1" key="1">
    <citation type="submission" date="2021-01" db="EMBL/GenBank/DDBJ databases">
        <authorList>
            <person name="Corre E."/>
            <person name="Pelletier E."/>
            <person name="Niang G."/>
            <person name="Scheremetjew M."/>
            <person name="Finn R."/>
            <person name="Kale V."/>
            <person name="Holt S."/>
            <person name="Cochrane G."/>
            <person name="Meng A."/>
            <person name="Brown T."/>
            <person name="Cohen L."/>
        </authorList>
    </citation>
    <scope>NUCLEOTIDE SEQUENCE</scope>
    <source>
        <strain evidence="1">Pop2</strain>
    </source>
</reference>
<name>A0A7S2E869_9STRA</name>
<accession>A0A7S2E869</accession>
<evidence type="ECO:0000313" key="1">
    <source>
        <dbReference type="EMBL" id="CAD9320918.1"/>
    </source>
</evidence>
<dbReference type="AlphaFoldDB" id="A0A7S2E869"/>
<protein>
    <submittedName>
        <fullName evidence="1">Uncharacterized protein</fullName>
    </submittedName>
</protein>
<proteinExistence type="predicted"/>
<gene>
    <name evidence="1" type="ORF">DBRI1063_LOCUS6214</name>
</gene>
<dbReference type="EMBL" id="HBGN01009708">
    <property type="protein sequence ID" value="CAD9320918.1"/>
    <property type="molecule type" value="Transcribed_RNA"/>
</dbReference>
<sequence>MYIESPETLARFAPDINWVPIVTPPGTYKEAVVELGELQRDCFASSGGGGEEKMSVKELVLKGQLEQAGIELLRITPRITVVGRVIIANLYKQQSNSSSSSSNNNMKAYRAEVQYDELLGRLGEVDVLLGQAIRGQLGVVTMGQIQVLQELKEAQEFMEEFSKIVLL</sequence>
<organism evidence="1">
    <name type="scientific">Ditylum brightwellii</name>
    <dbReference type="NCBI Taxonomy" id="49249"/>
    <lineage>
        <taxon>Eukaryota</taxon>
        <taxon>Sar</taxon>
        <taxon>Stramenopiles</taxon>
        <taxon>Ochrophyta</taxon>
        <taxon>Bacillariophyta</taxon>
        <taxon>Mediophyceae</taxon>
        <taxon>Lithodesmiophycidae</taxon>
        <taxon>Lithodesmiales</taxon>
        <taxon>Lithodesmiaceae</taxon>
        <taxon>Ditylum</taxon>
    </lineage>
</organism>